<accession>A0A8J2FUZ2</accession>
<gene>
    <name evidence="2" type="ORF">MPNT_10229</name>
</gene>
<evidence type="ECO:0000313" key="3">
    <source>
        <dbReference type="Proteomes" id="UP000663859"/>
    </source>
</evidence>
<name>A0A8J2FUZ2_9BACT</name>
<comment type="caution">
    <text evidence="2">The sequence shown here is derived from an EMBL/GenBank/DDBJ whole genome shotgun (WGS) entry which is preliminary data.</text>
</comment>
<evidence type="ECO:0000313" key="2">
    <source>
        <dbReference type="EMBL" id="CAF0689459.1"/>
    </source>
</evidence>
<reference evidence="2" key="1">
    <citation type="submission" date="2021-02" db="EMBL/GenBank/DDBJ databases">
        <authorList>
            <person name="Cremers G."/>
            <person name="Picone N."/>
        </authorList>
    </citation>
    <scope>NUCLEOTIDE SEQUENCE</scope>
    <source>
        <strain evidence="2">PQ17</strain>
    </source>
</reference>
<protein>
    <submittedName>
        <fullName evidence="2">Uncharacterized protein</fullName>
    </submittedName>
</protein>
<dbReference type="EMBL" id="CAJNOB010000001">
    <property type="protein sequence ID" value="CAF0689459.1"/>
    <property type="molecule type" value="Genomic_DNA"/>
</dbReference>
<organism evidence="2 3">
    <name type="scientific">Candidatus Methylacidithermus pantelleriae</name>
    <dbReference type="NCBI Taxonomy" id="2744239"/>
    <lineage>
        <taxon>Bacteria</taxon>
        <taxon>Pseudomonadati</taxon>
        <taxon>Verrucomicrobiota</taxon>
        <taxon>Methylacidiphilae</taxon>
        <taxon>Methylacidiphilales</taxon>
        <taxon>Methylacidiphilaceae</taxon>
        <taxon>Candidatus Methylacidithermus</taxon>
    </lineage>
</organism>
<keyword evidence="3" id="KW-1185">Reference proteome</keyword>
<dbReference type="RefSeq" id="WP_174581695.1">
    <property type="nucleotide sequence ID" value="NZ_CAJNOB010000001.1"/>
</dbReference>
<evidence type="ECO:0000256" key="1">
    <source>
        <dbReference type="SAM" id="MobiDB-lite"/>
    </source>
</evidence>
<sequence>MTKVPTKVWACAYGRRRSPPLRPTCKQSDEACVVVSLAAVGKRLKAADAAPARSGGNQGPPAAFGCENARLGVTGALAVNPRRAKGRQHSSAGVADDLPS</sequence>
<feature type="region of interest" description="Disordered" evidence="1">
    <location>
        <begin position="79"/>
        <end position="100"/>
    </location>
</feature>
<proteinExistence type="predicted"/>
<dbReference type="AlphaFoldDB" id="A0A8J2FUZ2"/>
<dbReference type="Proteomes" id="UP000663859">
    <property type="component" value="Unassembled WGS sequence"/>
</dbReference>